<dbReference type="InterPro" id="IPR000182">
    <property type="entry name" value="GNAT_dom"/>
</dbReference>
<accession>A0A561QC43</accession>
<evidence type="ECO:0000259" key="4">
    <source>
        <dbReference type="PROSITE" id="PS51186"/>
    </source>
</evidence>
<reference evidence="5 6" key="1">
    <citation type="submission" date="2019-06" db="EMBL/GenBank/DDBJ databases">
        <title>Sorghum-associated microbial communities from plants grown in Nebraska, USA.</title>
        <authorList>
            <person name="Schachtman D."/>
        </authorList>
    </citation>
    <scope>NUCLEOTIDE SEQUENCE [LARGE SCALE GENOMIC DNA]</scope>
    <source>
        <strain evidence="5 6">1225</strain>
    </source>
</reference>
<dbReference type="Gene3D" id="3.40.630.30">
    <property type="match status" value="1"/>
</dbReference>
<evidence type="ECO:0000313" key="6">
    <source>
        <dbReference type="Proteomes" id="UP000320653"/>
    </source>
</evidence>
<evidence type="ECO:0000256" key="1">
    <source>
        <dbReference type="ARBA" id="ARBA00022679"/>
    </source>
</evidence>
<dbReference type="AlphaFoldDB" id="A0A561QC43"/>
<dbReference type="PANTHER" id="PTHR43792">
    <property type="entry name" value="GNAT FAMILY, PUTATIVE (AFU_ORTHOLOGUE AFUA_3G00765)-RELATED-RELATED"/>
    <property type="match status" value="1"/>
</dbReference>
<proteinExistence type="inferred from homology"/>
<organism evidence="5 6">
    <name type="scientific">Neorhizobium alkalisoli</name>
    <dbReference type="NCBI Taxonomy" id="528178"/>
    <lineage>
        <taxon>Bacteria</taxon>
        <taxon>Pseudomonadati</taxon>
        <taxon>Pseudomonadota</taxon>
        <taxon>Alphaproteobacteria</taxon>
        <taxon>Hyphomicrobiales</taxon>
        <taxon>Rhizobiaceae</taxon>
        <taxon>Rhizobium/Agrobacterium group</taxon>
        <taxon>Neorhizobium</taxon>
    </lineage>
</organism>
<evidence type="ECO:0000313" key="5">
    <source>
        <dbReference type="EMBL" id="TWF47861.1"/>
    </source>
</evidence>
<keyword evidence="1 5" id="KW-0808">Transferase</keyword>
<dbReference type="InterPro" id="IPR016181">
    <property type="entry name" value="Acyl_CoA_acyltransferase"/>
</dbReference>
<comment type="caution">
    <text evidence="5">The sequence shown here is derived from an EMBL/GenBank/DDBJ whole genome shotgun (WGS) entry which is preliminary data.</text>
</comment>
<keyword evidence="6" id="KW-1185">Reference proteome</keyword>
<comment type="similarity">
    <text evidence="3">Belongs to the acetyltransferase family. RimJ subfamily.</text>
</comment>
<keyword evidence="2" id="KW-0012">Acyltransferase</keyword>
<sequence>MIKSLSDFPLISTARLKITPLLDGDVSAFQRLTDDPSITDVVEFLPTPFTELDALHLLRTQDENNCFLGAWLGEDLVGTVGIHLRKQDRLEIGYWVGTRFQGLGYAHEATSAVIAELTRLYDGLEIIAECRLENAASWNLLQKLGFRSTGERGHRPGRALLTMTGISPRWRVAAPSPQR</sequence>
<dbReference type="PANTHER" id="PTHR43792:SF8">
    <property type="entry name" value="[RIBOSOMAL PROTEIN US5]-ALANINE N-ACETYLTRANSFERASE"/>
    <property type="match status" value="1"/>
</dbReference>
<dbReference type="Pfam" id="PF13302">
    <property type="entry name" value="Acetyltransf_3"/>
    <property type="match status" value="1"/>
</dbReference>
<dbReference type="SUPFAM" id="SSF55729">
    <property type="entry name" value="Acyl-CoA N-acyltransferases (Nat)"/>
    <property type="match status" value="1"/>
</dbReference>
<feature type="domain" description="N-acetyltransferase" evidence="4">
    <location>
        <begin position="16"/>
        <end position="164"/>
    </location>
</feature>
<dbReference type="PROSITE" id="PS51186">
    <property type="entry name" value="GNAT"/>
    <property type="match status" value="1"/>
</dbReference>
<dbReference type="GO" id="GO:0016747">
    <property type="term" value="F:acyltransferase activity, transferring groups other than amino-acyl groups"/>
    <property type="evidence" value="ECO:0007669"/>
    <property type="project" value="InterPro"/>
</dbReference>
<name>A0A561QC43_9HYPH</name>
<dbReference type="Proteomes" id="UP000320653">
    <property type="component" value="Unassembled WGS sequence"/>
</dbReference>
<evidence type="ECO:0000256" key="3">
    <source>
        <dbReference type="ARBA" id="ARBA00038502"/>
    </source>
</evidence>
<dbReference type="EMBL" id="VIWP01000010">
    <property type="protein sequence ID" value="TWF47861.1"/>
    <property type="molecule type" value="Genomic_DNA"/>
</dbReference>
<protein>
    <submittedName>
        <fullName evidence="5">RimJ/RimL family protein N-acetyltransferase</fullName>
    </submittedName>
</protein>
<gene>
    <name evidence="5" type="ORF">FHW37_110158</name>
</gene>
<evidence type="ECO:0000256" key="2">
    <source>
        <dbReference type="ARBA" id="ARBA00023315"/>
    </source>
</evidence>
<dbReference type="InterPro" id="IPR051531">
    <property type="entry name" value="N-acetyltransferase"/>
</dbReference>